<evidence type="ECO:0000313" key="3">
    <source>
        <dbReference type="EMBL" id="EHO42172.1"/>
    </source>
</evidence>
<dbReference type="Pfam" id="PF17963">
    <property type="entry name" value="Big_9"/>
    <property type="match status" value="2"/>
</dbReference>
<accession>H1XP57</accession>
<dbReference type="Pfam" id="PF18962">
    <property type="entry name" value="Por_Secre_tail"/>
    <property type="match status" value="1"/>
</dbReference>
<reference evidence="3 4" key="1">
    <citation type="submission" date="2011-09" db="EMBL/GenBank/DDBJ databases">
        <title>The permanent draft genome of Caldithrix abyssi DSM 13497.</title>
        <authorList>
            <consortium name="US DOE Joint Genome Institute (JGI-PGF)"/>
            <person name="Lucas S."/>
            <person name="Han J."/>
            <person name="Lapidus A."/>
            <person name="Bruce D."/>
            <person name="Goodwin L."/>
            <person name="Pitluck S."/>
            <person name="Peters L."/>
            <person name="Kyrpides N."/>
            <person name="Mavromatis K."/>
            <person name="Ivanova N."/>
            <person name="Mikhailova N."/>
            <person name="Chertkov O."/>
            <person name="Detter J.C."/>
            <person name="Tapia R."/>
            <person name="Han C."/>
            <person name="Land M."/>
            <person name="Hauser L."/>
            <person name="Markowitz V."/>
            <person name="Cheng J.-F."/>
            <person name="Hugenholtz P."/>
            <person name="Woyke T."/>
            <person name="Wu D."/>
            <person name="Spring S."/>
            <person name="Brambilla E."/>
            <person name="Klenk H.-P."/>
            <person name="Eisen J.A."/>
        </authorList>
    </citation>
    <scope>NUCLEOTIDE SEQUENCE [LARGE SCALE GENOMIC DNA]</scope>
    <source>
        <strain evidence="3 4">DSM 13497</strain>
    </source>
</reference>
<evidence type="ECO:0000313" key="5">
    <source>
        <dbReference type="Proteomes" id="UP000183868"/>
    </source>
</evidence>
<evidence type="ECO:0000313" key="4">
    <source>
        <dbReference type="Proteomes" id="UP000004671"/>
    </source>
</evidence>
<dbReference type="Proteomes" id="UP000004671">
    <property type="component" value="Chromosome"/>
</dbReference>
<dbReference type="EMBL" id="CP018099">
    <property type="protein sequence ID" value="APF18140.1"/>
    <property type="molecule type" value="Genomic_DNA"/>
</dbReference>
<dbReference type="InterPro" id="IPR026444">
    <property type="entry name" value="Secre_tail"/>
</dbReference>
<gene>
    <name evidence="2" type="ORF">Cabys_1391</name>
    <name evidence="3" type="ORF">Calab_2562</name>
</gene>
<reference evidence="2 5" key="2">
    <citation type="submission" date="2016-11" db="EMBL/GenBank/DDBJ databases">
        <title>Genomic analysis of Caldithrix abyssi and proposal of a novel bacterial phylum Caldithrichaeota.</title>
        <authorList>
            <person name="Kublanov I."/>
            <person name="Sigalova O."/>
            <person name="Gavrilov S."/>
            <person name="Lebedinsky A."/>
            <person name="Ivanova N."/>
            <person name="Daum C."/>
            <person name="Reddy T."/>
            <person name="Klenk H.P."/>
            <person name="Goker M."/>
            <person name="Reva O."/>
            <person name="Miroshnichenko M."/>
            <person name="Kyprides N."/>
            <person name="Woyke T."/>
            <person name="Gelfand M."/>
        </authorList>
    </citation>
    <scope>NUCLEOTIDE SEQUENCE [LARGE SCALE GENOMIC DNA]</scope>
    <source>
        <strain evidence="2 5">LF13</strain>
    </source>
</reference>
<dbReference type="GO" id="GO:0016020">
    <property type="term" value="C:membrane"/>
    <property type="evidence" value="ECO:0007669"/>
    <property type="project" value="InterPro"/>
</dbReference>
<feature type="domain" description="Cadherin" evidence="1">
    <location>
        <begin position="355"/>
        <end position="453"/>
    </location>
</feature>
<dbReference type="InterPro" id="IPR002126">
    <property type="entry name" value="Cadherin-like_dom"/>
</dbReference>
<dbReference type="GO" id="GO:0007156">
    <property type="term" value="P:homophilic cell adhesion via plasma membrane adhesion molecules"/>
    <property type="evidence" value="ECO:0007669"/>
    <property type="project" value="InterPro"/>
</dbReference>
<evidence type="ECO:0000259" key="1">
    <source>
        <dbReference type="PROSITE" id="PS50268"/>
    </source>
</evidence>
<dbReference type="PaxDb" id="880073-Calab_2562"/>
<dbReference type="Gene3D" id="2.60.40.2810">
    <property type="match status" value="1"/>
</dbReference>
<dbReference type="NCBIfam" id="TIGR04183">
    <property type="entry name" value="Por_Secre_tail"/>
    <property type="match status" value="1"/>
</dbReference>
<dbReference type="eggNOG" id="COG4254">
    <property type="taxonomic scope" value="Bacteria"/>
</dbReference>
<dbReference type="RefSeq" id="WP_006929435.1">
    <property type="nucleotide sequence ID" value="NZ_CM001402.1"/>
</dbReference>
<dbReference type="Proteomes" id="UP000183868">
    <property type="component" value="Chromosome"/>
</dbReference>
<dbReference type="NCBIfam" id="NF012211">
    <property type="entry name" value="tand_rpt_95"/>
    <property type="match status" value="1"/>
</dbReference>
<dbReference type="KEGG" id="caby:Cabys_1391"/>
<proteinExistence type="predicted"/>
<dbReference type="GO" id="GO:0005509">
    <property type="term" value="F:calcium ion binding"/>
    <property type="evidence" value="ECO:0007669"/>
    <property type="project" value="InterPro"/>
</dbReference>
<organism evidence="3 4">
    <name type="scientific">Caldithrix abyssi DSM 13497</name>
    <dbReference type="NCBI Taxonomy" id="880073"/>
    <lineage>
        <taxon>Bacteria</taxon>
        <taxon>Pseudomonadati</taxon>
        <taxon>Calditrichota</taxon>
        <taxon>Calditrichia</taxon>
        <taxon>Calditrichales</taxon>
        <taxon>Calditrichaceae</taxon>
        <taxon>Caldithrix</taxon>
    </lineage>
</organism>
<dbReference type="AlphaFoldDB" id="H1XP57"/>
<dbReference type="PROSITE" id="PS50268">
    <property type="entry name" value="CADHERIN_2"/>
    <property type="match status" value="1"/>
</dbReference>
<dbReference type="InParanoid" id="H1XP57"/>
<name>H1XP57_CALAY</name>
<dbReference type="STRING" id="880073.Cabys_1391"/>
<dbReference type="eggNOG" id="COG1520">
    <property type="taxonomic scope" value="Bacteria"/>
</dbReference>
<sequence precursor="true">MKTRIVILILGLATAILATTYHTLPFNGQNAFAPDEDFITSTDTVLAYCTWDDQYLYLGLSSPFLATPNDTARGRYDSFWYIDTDPHPDNPKSGLGTDQTGSYFIQINTSQPWWFDEQSWELPFFADYRIIPRYYKKDSVYASFYYYDSDSARWFFRGDIDTSLANLNYIDGYYELRLPLDSLNFPTDINILGYSVDGQWESDIYWDDEYGFTRDVGGTFASWPWSSLVGGDGDYHTKGKFNHWFHFHLQPGISPDQENDPPVASPITGQTINEGESFAVIDLNSYVFDDLTPDTLLIWTTETIDLIVTIQDSNQAQVSTPNPNWNGTETITFIVTDEGGKSDTTTGTFTMLGDNQIPVAVNDSSNTIEEQSVSINLTANDSDADNDSLHIDRILTTNNGTVVIDNDSMVTYTPNVDFHGTDSFEYVVTDGNGGRDTATVFVTVDNRNDPPEIVNLPDVINMTTNDSTKLYMMDYAYDVDTPDSLLTWSFSVNDPAISYAYDQTTDTLTIYSHEINGDFYLFTTLTDDSGASDQDTITIRVSGTSALDLRSTAIPDQFTVLQNFPNPFNPSTHLAFGLTKSSDVQIEIFNILGQRVFSKRLSGLSAGFHTVKVDAARWPAGIYLYRISAENTMVIKKMVLVR</sequence>
<protein>
    <submittedName>
        <fullName evidence="2">Por secretion system C-terminal sorting domain-containing protein</fullName>
    </submittedName>
</protein>
<keyword evidence="4" id="KW-1185">Reference proteome</keyword>
<evidence type="ECO:0000313" key="2">
    <source>
        <dbReference type="EMBL" id="APF18140.1"/>
    </source>
</evidence>
<dbReference type="EMBL" id="CM001402">
    <property type="protein sequence ID" value="EHO42172.1"/>
    <property type="molecule type" value="Genomic_DNA"/>
</dbReference>
<dbReference type="HOGENOM" id="CLU_426229_0_0_0"/>